<evidence type="ECO:0000313" key="5">
    <source>
        <dbReference type="Proteomes" id="UP000554965"/>
    </source>
</evidence>
<evidence type="ECO:0000256" key="1">
    <source>
        <dbReference type="ARBA" id="ARBA00023002"/>
    </source>
</evidence>
<dbReference type="AlphaFoldDB" id="A0A7Z7IH99"/>
<protein>
    <submittedName>
        <fullName evidence="4">Kynurenine 3-monooxygenase</fullName>
        <ecNumber evidence="4">1.14.13.9</ecNumber>
    </submittedName>
</protein>
<proteinExistence type="predicted"/>
<dbReference type="Pfam" id="PF01494">
    <property type="entry name" value="FAD_binding_3"/>
    <property type="match status" value="2"/>
</dbReference>
<dbReference type="SUPFAM" id="SSF51905">
    <property type="entry name" value="FAD/NAD(P)-binding domain"/>
    <property type="match status" value="1"/>
</dbReference>
<dbReference type="Gene3D" id="3.50.50.60">
    <property type="entry name" value="FAD/NAD(P)-binding domain"/>
    <property type="match status" value="2"/>
</dbReference>
<dbReference type="InterPro" id="IPR002938">
    <property type="entry name" value="FAD-bd"/>
</dbReference>
<keyword evidence="1 4" id="KW-0560">Oxidoreductase</keyword>
<gene>
    <name evidence="4" type="primary">kmo_1</name>
    <name evidence="4" type="ORF">MSIMFB_00031</name>
</gene>
<keyword evidence="5" id="KW-1185">Reference proteome</keyword>
<name>A0A7Z7IH99_9MYCO</name>
<dbReference type="EMBL" id="OCTY01000002">
    <property type="protein sequence ID" value="SOJ52515.1"/>
    <property type="molecule type" value="Genomic_DNA"/>
</dbReference>
<feature type="domain" description="FAD-binding" evidence="3">
    <location>
        <begin position="141"/>
        <end position="243"/>
    </location>
</feature>
<dbReference type="InterPro" id="IPR050631">
    <property type="entry name" value="PheA/TfdB_FAD_monoxygenase"/>
</dbReference>
<organism evidence="4 5">
    <name type="scientific">Mycobacterium simulans</name>
    <dbReference type="NCBI Taxonomy" id="627089"/>
    <lineage>
        <taxon>Bacteria</taxon>
        <taxon>Bacillati</taxon>
        <taxon>Actinomycetota</taxon>
        <taxon>Actinomycetes</taxon>
        <taxon>Mycobacteriales</taxon>
        <taxon>Mycobacteriaceae</taxon>
        <taxon>Mycobacterium</taxon>
    </lineage>
</organism>
<evidence type="ECO:0000313" key="4">
    <source>
        <dbReference type="EMBL" id="SOJ52515.1"/>
    </source>
</evidence>
<reference evidence="4 5" key="1">
    <citation type="submission" date="2017-10" db="EMBL/GenBank/DDBJ databases">
        <authorList>
            <consortium name="Urmite Genomes"/>
        </authorList>
    </citation>
    <scope>NUCLEOTIDE SEQUENCE [LARGE SCALE GENOMIC DNA]</scope>
    <source>
        <strain evidence="4 5">FB-527</strain>
    </source>
</reference>
<keyword evidence="4" id="KW-0503">Monooxygenase</keyword>
<dbReference type="GO" id="GO:0071949">
    <property type="term" value="F:FAD binding"/>
    <property type="evidence" value="ECO:0007669"/>
    <property type="project" value="InterPro"/>
</dbReference>
<dbReference type="GO" id="GO:0004502">
    <property type="term" value="F:kynurenine 3-monooxygenase activity"/>
    <property type="evidence" value="ECO:0007669"/>
    <property type="project" value="UniProtKB-EC"/>
</dbReference>
<evidence type="ECO:0000259" key="3">
    <source>
        <dbReference type="Pfam" id="PF01494"/>
    </source>
</evidence>
<sequence>MSPSRVAGAPITFADFRNLKVHCPYVAFMPQWDFLDFLADKARAYPHFRLMMNAEVTGLAMDSDRVFGVHVATAEGPLQIRAELVIGADAPAGLTRSFRSFNSAPEKSWSASIGVTTGRWPTSSLADNSTVQAAGLNTLQANVIELLPQLADRVTHLDTWDDVHFLQVRVDHLRRWYRRGLLCIGDAAHAMSPASGVGINLAVHDAVATANILAPALLRGESPPTRQLRRVQWRRQLPARVTQAVQVRALRGLYPKRQGDNILQCTPIAAPIQPVSSIAFGRRTIHRHRHPPRTRTPVVVVLADRGTRPRSTAHDRDAPVVSGF</sequence>
<dbReference type="Proteomes" id="UP000554965">
    <property type="component" value="Unassembled WGS sequence"/>
</dbReference>
<comment type="caution">
    <text evidence="4">The sequence shown here is derived from an EMBL/GenBank/DDBJ whole genome shotgun (WGS) entry which is preliminary data.</text>
</comment>
<feature type="domain" description="FAD-binding" evidence="3">
    <location>
        <begin position="19"/>
        <end position="137"/>
    </location>
</feature>
<accession>A0A7Z7IH99</accession>
<dbReference type="InterPro" id="IPR036188">
    <property type="entry name" value="FAD/NAD-bd_sf"/>
</dbReference>
<dbReference type="PANTHER" id="PTHR43476">
    <property type="entry name" value="3-(3-HYDROXY-PHENYL)PROPIONATE/3-HYDROXYCINNAMIC ACID HYDROXYLASE"/>
    <property type="match status" value="1"/>
</dbReference>
<dbReference type="RefSeq" id="WP_260860887.1">
    <property type="nucleotide sequence ID" value="NZ_OCTY01000002.1"/>
</dbReference>
<feature type="region of interest" description="Disordered" evidence="2">
    <location>
        <begin position="305"/>
        <end position="324"/>
    </location>
</feature>
<dbReference type="PANTHER" id="PTHR43476:SF5">
    <property type="entry name" value="FAD-DEPENDENT MONOOXYGENASE"/>
    <property type="match status" value="1"/>
</dbReference>
<dbReference type="EC" id="1.14.13.9" evidence="4"/>
<evidence type="ECO:0000256" key="2">
    <source>
        <dbReference type="SAM" id="MobiDB-lite"/>
    </source>
</evidence>